<dbReference type="Proteomes" id="UP001524587">
    <property type="component" value="Unassembled WGS sequence"/>
</dbReference>
<evidence type="ECO:0000313" key="3">
    <source>
        <dbReference type="EMBL" id="MCQ8277536.1"/>
    </source>
</evidence>
<feature type="domain" description="YMGG-like Gly-zipper" evidence="2">
    <location>
        <begin position="40"/>
        <end position="82"/>
    </location>
</feature>
<gene>
    <name evidence="3" type="ORF">NFI95_03605</name>
</gene>
<reference evidence="3 4" key="1">
    <citation type="submission" date="2022-06" db="EMBL/GenBank/DDBJ databases">
        <title>Endosaccharibacter gen. nov., sp. nov., endophytic bacteria isolated from sugarcane.</title>
        <authorList>
            <person name="Pitiwittayakul N."/>
            <person name="Yukphan P."/>
            <person name="Charoenyingcharoen P."/>
            <person name="Tanasupawat S."/>
        </authorList>
    </citation>
    <scope>NUCLEOTIDE SEQUENCE [LARGE SCALE GENOMIC DNA]</scope>
    <source>
        <strain evidence="3 4">KSS8</strain>
    </source>
</reference>
<evidence type="ECO:0000313" key="4">
    <source>
        <dbReference type="Proteomes" id="UP001524587"/>
    </source>
</evidence>
<evidence type="ECO:0000259" key="2">
    <source>
        <dbReference type="Pfam" id="PF13441"/>
    </source>
</evidence>
<feature type="signal peptide" evidence="1">
    <location>
        <begin position="1"/>
        <end position="30"/>
    </location>
</feature>
<organism evidence="3 4">
    <name type="scientific">Endosaccharibacter trunci</name>
    <dbReference type="NCBI Taxonomy" id="2812733"/>
    <lineage>
        <taxon>Bacteria</taxon>
        <taxon>Pseudomonadati</taxon>
        <taxon>Pseudomonadota</taxon>
        <taxon>Alphaproteobacteria</taxon>
        <taxon>Acetobacterales</taxon>
        <taxon>Acetobacteraceae</taxon>
        <taxon>Endosaccharibacter</taxon>
    </lineage>
</organism>
<evidence type="ECO:0000256" key="1">
    <source>
        <dbReference type="SAM" id="SignalP"/>
    </source>
</evidence>
<accession>A0ABT1W3U0</accession>
<dbReference type="Pfam" id="PF13441">
    <property type="entry name" value="Gly-zipper_YMGG"/>
    <property type="match status" value="1"/>
</dbReference>
<keyword evidence="4" id="KW-1185">Reference proteome</keyword>
<sequence length="148" mass="14308">MSAPLMRATRVVRFGKALPLLVLAATTALAGCTDPYDPGQRAVGGGLLGAGTGAALGAIAGGGRGAAIGALAGTAVGAVGGAATTPYRGGPSYGGYASPAPAQAPVYVQPTYVQPTYVAPAPVYVQPAYPAPVYAAPPPPPPPSGYAY</sequence>
<name>A0ABT1W3U0_9PROT</name>
<comment type="caution">
    <text evidence="3">The sequence shown here is derived from an EMBL/GenBank/DDBJ whole genome shotgun (WGS) entry which is preliminary data.</text>
</comment>
<keyword evidence="1" id="KW-0732">Signal</keyword>
<dbReference type="RefSeq" id="WP_422862979.1">
    <property type="nucleotide sequence ID" value="NZ_JAMSKV010000002.1"/>
</dbReference>
<feature type="chain" id="PRO_5045172737" description="YMGG-like Gly-zipper domain-containing protein" evidence="1">
    <location>
        <begin position="31"/>
        <end position="148"/>
    </location>
</feature>
<protein>
    <recommendedName>
        <fullName evidence="2">YMGG-like Gly-zipper domain-containing protein</fullName>
    </recommendedName>
</protein>
<dbReference type="InterPro" id="IPR027367">
    <property type="entry name" value="Gly-zipper_YMGG"/>
</dbReference>
<proteinExistence type="predicted"/>
<dbReference type="EMBL" id="JAMSKV010000002">
    <property type="protein sequence ID" value="MCQ8277536.1"/>
    <property type="molecule type" value="Genomic_DNA"/>
</dbReference>
<dbReference type="PROSITE" id="PS51257">
    <property type="entry name" value="PROKAR_LIPOPROTEIN"/>
    <property type="match status" value="1"/>
</dbReference>